<dbReference type="eggNOG" id="COG3221">
    <property type="taxonomic scope" value="Bacteria"/>
</dbReference>
<dbReference type="PANTHER" id="PTHR35841:SF1">
    <property type="entry name" value="PHOSPHONATES-BINDING PERIPLASMIC PROTEIN"/>
    <property type="match status" value="1"/>
</dbReference>
<dbReference type="SUPFAM" id="SSF53850">
    <property type="entry name" value="Periplasmic binding protein-like II"/>
    <property type="match status" value="1"/>
</dbReference>
<dbReference type="PANTHER" id="PTHR35841">
    <property type="entry name" value="PHOSPHONATES-BINDING PERIPLASMIC PROTEIN"/>
    <property type="match status" value="1"/>
</dbReference>
<dbReference type="KEGG" id="cep:Cri9333_3661"/>
<evidence type="ECO:0000313" key="4">
    <source>
        <dbReference type="EMBL" id="AFZ14476.1"/>
    </source>
</evidence>
<keyword evidence="2" id="KW-0732">Signal</keyword>
<dbReference type="Pfam" id="PF12974">
    <property type="entry name" value="Phosphonate-bd"/>
    <property type="match status" value="1"/>
</dbReference>
<reference evidence="4 5" key="1">
    <citation type="submission" date="2012-06" db="EMBL/GenBank/DDBJ databases">
        <title>Finished chromosome of genome of Crinalium epipsammum PCC 9333.</title>
        <authorList>
            <consortium name="US DOE Joint Genome Institute"/>
            <person name="Gugger M."/>
            <person name="Coursin T."/>
            <person name="Rippka R."/>
            <person name="Tandeau De Marsac N."/>
            <person name="Huntemann M."/>
            <person name="Wei C.-L."/>
            <person name="Han J."/>
            <person name="Detter J.C."/>
            <person name="Han C."/>
            <person name="Tapia R."/>
            <person name="Davenport K."/>
            <person name="Daligault H."/>
            <person name="Erkkila T."/>
            <person name="Gu W."/>
            <person name="Munk A.C.C."/>
            <person name="Teshima H."/>
            <person name="Xu Y."/>
            <person name="Chain P."/>
            <person name="Chen A."/>
            <person name="Krypides N."/>
            <person name="Mavromatis K."/>
            <person name="Markowitz V."/>
            <person name="Szeto E."/>
            <person name="Ivanova N."/>
            <person name="Mikhailova N."/>
            <person name="Ovchinnikova G."/>
            <person name="Pagani I."/>
            <person name="Pati A."/>
            <person name="Goodwin L."/>
            <person name="Peters L."/>
            <person name="Pitluck S."/>
            <person name="Woyke T."/>
            <person name="Kerfeld C."/>
        </authorList>
    </citation>
    <scope>NUCLEOTIDE SEQUENCE [LARGE SCALE GENOMIC DNA]</scope>
    <source>
        <strain evidence="4 5">PCC 9333</strain>
    </source>
</reference>
<accession>K9W2M4</accession>
<dbReference type="AlphaFoldDB" id="K9W2M4"/>
<evidence type="ECO:0000313" key="5">
    <source>
        <dbReference type="Proteomes" id="UP000010472"/>
    </source>
</evidence>
<organism evidence="4 5">
    <name type="scientific">Crinalium epipsammum PCC 9333</name>
    <dbReference type="NCBI Taxonomy" id="1173022"/>
    <lineage>
        <taxon>Bacteria</taxon>
        <taxon>Bacillati</taxon>
        <taxon>Cyanobacteriota</taxon>
        <taxon>Cyanophyceae</taxon>
        <taxon>Gomontiellales</taxon>
        <taxon>Gomontiellaceae</taxon>
        <taxon>Crinalium</taxon>
    </lineage>
</organism>
<dbReference type="InterPro" id="IPR001638">
    <property type="entry name" value="Solute-binding_3/MltF_N"/>
</dbReference>
<dbReference type="HOGENOM" id="CLU_051472_6_4_3"/>
<dbReference type="PATRIC" id="fig|1173022.3.peg.3940"/>
<keyword evidence="5" id="KW-1185">Reference proteome</keyword>
<dbReference type="GO" id="GO:0055085">
    <property type="term" value="P:transmembrane transport"/>
    <property type="evidence" value="ECO:0007669"/>
    <property type="project" value="InterPro"/>
</dbReference>
<dbReference type="EMBL" id="CP003620">
    <property type="protein sequence ID" value="AFZ14476.1"/>
    <property type="molecule type" value="Genomic_DNA"/>
</dbReference>
<proteinExistence type="inferred from homology"/>
<dbReference type="STRING" id="1173022.Cri9333_3661"/>
<dbReference type="CDD" id="cd01071">
    <property type="entry name" value="PBP2_PhnD_like"/>
    <property type="match status" value="1"/>
</dbReference>
<name>K9W2M4_9CYAN</name>
<dbReference type="SMART" id="SM00062">
    <property type="entry name" value="PBPb"/>
    <property type="match status" value="1"/>
</dbReference>
<dbReference type="InterPro" id="IPR005770">
    <property type="entry name" value="PhnD"/>
</dbReference>
<sequence length="320" mass="35073">MLQHQLKSMERLHSPSVASLVLAVIVTALGVGCQQLKGDQVADEKTQQSTKPDQKSTSLNIAVIPSKNPVEQQKSLQPLAEYLAKTLGRQVSFQIAKDYQTPVNLIAEGQVQIAYLGPLAYVEAKQRNPQIQPIVAPIDKNTGRPWYTSVIVTNSNRISDVNDLRGKRFAFVSESSTSGYLMPLGHFKEMGIDPETDFTKVKFSGSHAQVKADLESGEVDAIANDKPSYLNEQKAGRFNPQQYKIIWESSPIPQGPIVVRADQLPPELVTNLKKALVSASEGLVDVNGAEAAGYTLVQDEDYEPIRKLQAQLNLKPGQAK</sequence>
<dbReference type="NCBIfam" id="TIGR01098">
    <property type="entry name" value="3A0109s03R"/>
    <property type="match status" value="1"/>
</dbReference>
<evidence type="ECO:0000259" key="3">
    <source>
        <dbReference type="SMART" id="SM00062"/>
    </source>
</evidence>
<evidence type="ECO:0000256" key="2">
    <source>
        <dbReference type="ARBA" id="ARBA00022729"/>
    </source>
</evidence>
<dbReference type="Gene3D" id="3.40.190.10">
    <property type="entry name" value="Periplasmic binding protein-like II"/>
    <property type="match status" value="2"/>
</dbReference>
<dbReference type="RefSeq" id="WP_015204581.1">
    <property type="nucleotide sequence ID" value="NC_019753.1"/>
</dbReference>
<evidence type="ECO:0000256" key="1">
    <source>
        <dbReference type="ARBA" id="ARBA00007162"/>
    </source>
</evidence>
<protein>
    <submittedName>
        <fullName evidence="4">Phosphonate ABC transporter, periplasmic phosphonate-binding protein</fullName>
    </submittedName>
</protein>
<feature type="domain" description="Solute-binding protein family 3/N-terminal" evidence="3">
    <location>
        <begin position="58"/>
        <end position="291"/>
    </location>
</feature>
<comment type="similarity">
    <text evidence="1">Belongs to the phosphate/phosphite/phosphonate binding protein family.</text>
</comment>
<dbReference type="PROSITE" id="PS51257">
    <property type="entry name" value="PROKAR_LIPOPROTEIN"/>
    <property type="match status" value="1"/>
</dbReference>
<dbReference type="GO" id="GO:0043190">
    <property type="term" value="C:ATP-binding cassette (ABC) transporter complex"/>
    <property type="evidence" value="ECO:0007669"/>
    <property type="project" value="InterPro"/>
</dbReference>
<gene>
    <name evidence="4" type="ORF">Cri9333_3661</name>
</gene>
<dbReference type="Proteomes" id="UP000010472">
    <property type="component" value="Chromosome"/>
</dbReference>